<dbReference type="AlphaFoldDB" id="A0A4V6WNU6"/>
<evidence type="ECO:0000313" key="3">
    <source>
        <dbReference type="Proteomes" id="UP000308365"/>
    </source>
</evidence>
<gene>
    <name evidence="2" type="ORF">EI555_016057</name>
</gene>
<feature type="non-terminal residue" evidence="2">
    <location>
        <position position="482"/>
    </location>
</feature>
<reference evidence="3" key="1">
    <citation type="journal article" date="2019" name="IScience">
        <title>Narwhal Genome Reveals Long-Term Low Genetic Diversity despite Current Large Abundance Size.</title>
        <authorList>
            <person name="Westbury M.V."/>
            <person name="Petersen B."/>
            <person name="Garde E."/>
            <person name="Heide-Jorgensen M.P."/>
            <person name="Lorenzen E.D."/>
        </authorList>
    </citation>
    <scope>NUCLEOTIDE SEQUENCE [LARGE SCALE GENOMIC DNA]</scope>
</reference>
<sequence>PRPHVRRGCVRTHGERAVVLEPRPHGAARRFETHPRARKAMGLAPRAGDSPREVARECGMEPRSGHDHSVKLYCDTAADFFPRCEDLCALQVSVPLPALRASLRERLLDLMLTASAGPPSYLKCVWNVSAEYTSLHNTESACVWNPSRPDFRACSLTSSLRITQFSWNPEKEGTGDRTIKPAQSTLFPKAMGQTSDSTYLIMAMSAMFGHTRALPPPHRVGGLATGHAQSPPAAHVIKVHFTIDGADEIPLERIKQYSFGIHLSSHAYQIVALKKQGKFLDARMLIQVCLYFYCKFLWRCLKFVMRKLTGRCELQRICYNTKPGASRTMKIETSLRDSKSKTSVSVHPDAIEKTIEDIMELKKINPDINPQLGISLQACLLQIVGYRNLIADVEKLRREPYDSDNPQHEEMLLKLWKFLKPNTPLESRISKQWCEIGFQGYLMHEFHKFWIEEDPMDIMEFNRVREKFRKRIIKQLQNPDMA</sequence>
<name>A0A4V6WNU6_MONMO</name>
<dbReference type="PANTHER" id="PTHR12771:SF18">
    <property type="entry name" value="ELMO DOMAIN-CONTAINING PROTEIN 1"/>
    <property type="match status" value="1"/>
</dbReference>
<feature type="non-terminal residue" evidence="2">
    <location>
        <position position="1"/>
    </location>
</feature>
<feature type="domain" description="ELMO" evidence="1">
    <location>
        <begin position="407"/>
        <end position="482"/>
    </location>
</feature>
<protein>
    <recommendedName>
        <fullName evidence="1">ELMO domain-containing protein</fullName>
    </recommendedName>
</protein>
<comment type="caution">
    <text evidence="2">The sequence shown here is derived from an EMBL/GenBank/DDBJ whole genome shotgun (WGS) entry which is preliminary data.</text>
</comment>
<dbReference type="EMBL" id="RWIC01001917">
    <property type="protein sequence ID" value="TKC34360.1"/>
    <property type="molecule type" value="Genomic_DNA"/>
</dbReference>
<organism evidence="2 3">
    <name type="scientific">Monodon monoceros</name>
    <name type="common">Narwhal</name>
    <name type="synonym">Ceratodon monodon</name>
    <dbReference type="NCBI Taxonomy" id="40151"/>
    <lineage>
        <taxon>Eukaryota</taxon>
        <taxon>Metazoa</taxon>
        <taxon>Chordata</taxon>
        <taxon>Craniata</taxon>
        <taxon>Vertebrata</taxon>
        <taxon>Euteleostomi</taxon>
        <taxon>Mammalia</taxon>
        <taxon>Eutheria</taxon>
        <taxon>Laurasiatheria</taxon>
        <taxon>Artiodactyla</taxon>
        <taxon>Whippomorpha</taxon>
        <taxon>Cetacea</taxon>
        <taxon>Odontoceti</taxon>
        <taxon>Monodontidae</taxon>
        <taxon>Monodon</taxon>
    </lineage>
</organism>
<dbReference type="Pfam" id="PF04727">
    <property type="entry name" value="ELMO_CED12"/>
    <property type="match status" value="1"/>
</dbReference>
<dbReference type="PROSITE" id="PS51335">
    <property type="entry name" value="ELMO"/>
    <property type="match status" value="1"/>
</dbReference>
<proteinExistence type="predicted"/>
<dbReference type="InterPro" id="IPR050868">
    <property type="entry name" value="ELMO_domain-containing"/>
</dbReference>
<dbReference type="Proteomes" id="UP000308365">
    <property type="component" value="Unassembled WGS sequence"/>
</dbReference>
<evidence type="ECO:0000259" key="1">
    <source>
        <dbReference type="PROSITE" id="PS51335"/>
    </source>
</evidence>
<accession>A0A4V6WNU6</accession>
<dbReference type="GO" id="GO:0005096">
    <property type="term" value="F:GTPase activator activity"/>
    <property type="evidence" value="ECO:0007669"/>
    <property type="project" value="TreeGrafter"/>
</dbReference>
<dbReference type="PANTHER" id="PTHR12771">
    <property type="entry name" value="ENGULFMENT AND CELL MOTILITY"/>
    <property type="match status" value="1"/>
</dbReference>
<evidence type="ECO:0000313" key="2">
    <source>
        <dbReference type="EMBL" id="TKC34360.1"/>
    </source>
</evidence>
<dbReference type="InterPro" id="IPR006816">
    <property type="entry name" value="ELMO_dom"/>
</dbReference>